<accession>A0AAD7J008</accession>
<keyword evidence="2" id="KW-1185">Reference proteome</keyword>
<proteinExistence type="predicted"/>
<dbReference type="EMBL" id="JARJLG010000068">
    <property type="protein sequence ID" value="KAJ7754188.1"/>
    <property type="molecule type" value="Genomic_DNA"/>
</dbReference>
<reference evidence="1" key="1">
    <citation type="submission" date="2023-03" db="EMBL/GenBank/DDBJ databases">
        <title>Massive genome expansion in bonnet fungi (Mycena s.s.) driven by repeated elements and novel gene families across ecological guilds.</title>
        <authorList>
            <consortium name="Lawrence Berkeley National Laboratory"/>
            <person name="Harder C.B."/>
            <person name="Miyauchi S."/>
            <person name="Viragh M."/>
            <person name="Kuo A."/>
            <person name="Thoen E."/>
            <person name="Andreopoulos B."/>
            <person name="Lu D."/>
            <person name="Skrede I."/>
            <person name="Drula E."/>
            <person name="Henrissat B."/>
            <person name="Morin E."/>
            <person name="Kohler A."/>
            <person name="Barry K."/>
            <person name="LaButti K."/>
            <person name="Morin E."/>
            <person name="Salamov A."/>
            <person name="Lipzen A."/>
            <person name="Mereny Z."/>
            <person name="Hegedus B."/>
            <person name="Baldrian P."/>
            <person name="Stursova M."/>
            <person name="Weitz H."/>
            <person name="Taylor A."/>
            <person name="Grigoriev I.V."/>
            <person name="Nagy L.G."/>
            <person name="Martin F."/>
            <person name="Kauserud H."/>
        </authorList>
    </citation>
    <scope>NUCLEOTIDE SEQUENCE</scope>
    <source>
        <strain evidence="1">CBHHK188m</strain>
    </source>
</reference>
<dbReference type="Proteomes" id="UP001215280">
    <property type="component" value="Unassembled WGS sequence"/>
</dbReference>
<name>A0AAD7J008_9AGAR</name>
<protein>
    <submittedName>
        <fullName evidence="1">Uncharacterized protein</fullName>
    </submittedName>
</protein>
<dbReference type="AlphaFoldDB" id="A0AAD7J008"/>
<evidence type="ECO:0000313" key="1">
    <source>
        <dbReference type="EMBL" id="KAJ7754188.1"/>
    </source>
</evidence>
<sequence>MPPSAVVMELYVTLTWRFSSSQHIAMWAQIRSLGVSTGSAYTINGPLISAIAYLQTGACLFNGEGQEASDLSRSDTDLFDGVPKSGHPRLSYCSPLGEGCTTVETTLQNPTTPGSGSSTDLTLIAPHAFSVTTGFGYYNGRDNTGADCTSASCTTAFHVSGDTGVQVACQTDNVDLVITFCD</sequence>
<gene>
    <name evidence="1" type="ORF">DFH07DRAFT_1029595</name>
</gene>
<organism evidence="1 2">
    <name type="scientific">Mycena maculata</name>
    <dbReference type="NCBI Taxonomy" id="230809"/>
    <lineage>
        <taxon>Eukaryota</taxon>
        <taxon>Fungi</taxon>
        <taxon>Dikarya</taxon>
        <taxon>Basidiomycota</taxon>
        <taxon>Agaricomycotina</taxon>
        <taxon>Agaricomycetes</taxon>
        <taxon>Agaricomycetidae</taxon>
        <taxon>Agaricales</taxon>
        <taxon>Marasmiineae</taxon>
        <taxon>Mycenaceae</taxon>
        <taxon>Mycena</taxon>
    </lineage>
</organism>
<comment type="caution">
    <text evidence="1">The sequence shown here is derived from an EMBL/GenBank/DDBJ whole genome shotgun (WGS) entry which is preliminary data.</text>
</comment>
<evidence type="ECO:0000313" key="2">
    <source>
        <dbReference type="Proteomes" id="UP001215280"/>
    </source>
</evidence>